<dbReference type="Proteomes" id="UP000449710">
    <property type="component" value="Unassembled WGS sequence"/>
</dbReference>
<reference evidence="8 9" key="1">
    <citation type="submission" date="2019-04" db="EMBL/GenBank/DDBJ databases">
        <title>Isachenkonia alkalipeptolytica gen. nov. sp. nov. a new anaerobic, alkiliphilic organothrophic bacterium capable to reduce synthesized ferrihydrite isolated from a soda lake.</title>
        <authorList>
            <person name="Toshchakov S.V."/>
            <person name="Zavarzina D.G."/>
            <person name="Zhilina T.N."/>
            <person name="Kostrikina N.A."/>
            <person name="Kublanov I.V."/>
        </authorList>
    </citation>
    <scope>NUCLEOTIDE SEQUENCE [LARGE SCALE GENOMIC DNA]</scope>
    <source>
        <strain evidence="8 9">Z-1701</strain>
    </source>
</reference>
<evidence type="ECO:0000256" key="1">
    <source>
        <dbReference type="ARBA" id="ARBA00022722"/>
    </source>
</evidence>
<evidence type="ECO:0000256" key="3">
    <source>
        <dbReference type="ARBA" id="ARBA00023125"/>
    </source>
</evidence>
<dbReference type="Gene3D" id="1.10.150.20">
    <property type="entry name" value="5' to 3' exonuclease, C-terminal subdomain"/>
    <property type="match status" value="1"/>
</dbReference>
<dbReference type="PANTHER" id="PTHR42646:SF2">
    <property type="entry name" value="5'-3' EXONUCLEASE FAMILY PROTEIN"/>
    <property type="match status" value="1"/>
</dbReference>
<dbReference type="GO" id="GO:0017108">
    <property type="term" value="F:5'-flap endonuclease activity"/>
    <property type="evidence" value="ECO:0007669"/>
    <property type="project" value="InterPro"/>
</dbReference>
<dbReference type="SUPFAM" id="SSF47807">
    <property type="entry name" value="5' to 3' exonuclease, C-terminal subdomain"/>
    <property type="match status" value="1"/>
</dbReference>
<dbReference type="SMART" id="SM00475">
    <property type="entry name" value="53EXOc"/>
    <property type="match status" value="1"/>
</dbReference>
<evidence type="ECO:0000256" key="2">
    <source>
        <dbReference type="ARBA" id="ARBA00022801"/>
    </source>
</evidence>
<evidence type="ECO:0000256" key="6">
    <source>
        <dbReference type="SAM" id="MobiDB-lite"/>
    </source>
</evidence>
<keyword evidence="9" id="KW-1185">Reference proteome</keyword>
<accession>A0AA44BE60</accession>
<dbReference type="SUPFAM" id="SSF88723">
    <property type="entry name" value="PIN domain-like"/>
    <property type="match status" value="1"/>
</dbReference>
<feature type="compositionally biased region" description="Acidic residues" evidence="6">
    <location>
        <begin position="300"/>
        <end position="313"/>
    </location>
</feature>
<proteinExistence type="predicted"/>
<dbReference type="CDD" id="cd09859">
    <property type="entry name" value="PIN_53EXO"/>
    <property type="match status" value="1"/>
</dbReference>
<dbReference type="InterPro" id="IPR020046">
    <property type="entry name" value="5-3_exonucl_a-hlix_arch_N"/>
</dbReference>
<dbReference type="InterPro" id="IPR029060">
    <property type="entry name" value="PIN-like_dom_sf"/>
</dbReference>
<dbReference type="GO" id="GO:0008409">
    <property type="term" value="F:5'-3' exonuclease activity"/>
    <property type="evidence" value="ECO:0007669"/>
    <property type="project" value="InterPro"/>
</dbReference>
<dbReference type="Pfam" id="PF02739">
    <property type="entry name" value="5_3_exonuc_N"/>
    <property type="match status" value="1"/>
</dbReference>
<comment type="function">
    <text evidence="4">5'-3' exonuclease acting preferentially on double-stranded DNA.</text>
</comment>
<dbReference type="FunFam" id="1.10.150.20:FF:000003">
    <property type="entry name" value="DNA polymerase I"/>
    <property type="match status" value="1"/>
</dbReference>
<dbReference type="Pfam" id="PF01367">
    <property type="entry name" value="5_3_exonuc"/>
    <property type="match status" value="1"/>
</dbReference>
<sequence length="327" mass="37350">MKDTENTKKVLLIDAMNLIHRSYYAYPRLATKEGVATGGFFGFVKYLKSLQEKHQPWHMVICSDASRESFRNEFYPEYKGTRKETDEELIVQFGMMETYLEKCNATFIKKENYEADDLIGTLAYRAVNKKYEPLIVSGDRDLFQLITEDVHQIYLSNKGMIHFDPRGVSEKYGGLSPKQIVDLKALSGDASDNIPGIRGIGEKTAIKLLNAYGDLEGIYENTGELKGKQREKVESGKEEAYLSRRLAAIDCNVDINDEGLLTPRGNFSLSTKAAYDYLMELNIQKVFREEDVFYPKKEEAQEEETPEEGPPEEEASKPDFQQLSMDF</sequence>
<evidence type="ECO:0000256" key="4">
    <source>
        <dbReference type="ARBA" id="ARBA00049957"/>
    </source>
</evidence>
<organism evidence="8 9">
    <name type="scientific">Isachenkonia alkalipeptolytica</name>
    <dbReference type="NCBI Taxonomy" id="2565777"/>
    <lineage>
        <taxon>Bacteria</taxon>
        <taxon>Bacillati</taxon>
        <taxon>Bacillota</taxon>
        <taxon>Clostridia</taxon>
        <taxon>Eubacteriales</taxon>
        <taxon>Clostridiaceae</taxon>
        <taxon>Isachenkonia</taxon>
    </lineage>
</organism>
<dbReference type="EMBL" id="SUMG01000009">
    <property type="protein sequence ID" value="NBG88588.1"/>
    <property type="molecule type" value="Genomic_DNA"/>
</dbReference>
<dbReference type="InterPro" id="IPR008918">
    <property type="entry name" value="HhH2"/>
</dbReference>
<feature type="domain" description="5'-3' exonuclease" evidence="7">
    <location>
        <begin position="8"/>
        <end position="263"/>
    </location>
</feature>
<evidence type="ECO:0000256" key="5">
    <source>
        <dbReference type="ARBA" id="ARBA00050026"/>
    </source>
</evidence>
<comment type="caution">
    <text evidence="8">The sequence shown here is derived from an EMBL/GenBank/DDBJ whole genome shotgun (WGS) entry which is preliminary data.</text>
</comment>
<dbReference type="InterPro" id="IPR038969">
    <property type="entry name" value="FEN"/>
</dbReference>
<feature type="region of interest" description="Disordered" evidence="6">
    <location>
        <begin position="294"/>
        <end position="327"/>
    </location>
</feature>
<keyword evidence="1" id="KW-0540">Nuclease</keyword>
<dbReference type="GO" id="GO:0003677">
    <property type="term" value="F:DNA binding"/>
    <property type="evidence" value="ECO:0007669"/>
    <property type="project" value="UniProtKB-KW"/>
</dbReference>
<dbReference type="AlphaFoldDB" id="A0AA44BE60"/>
<name>A0AA44BE60_9CLOT</name>
<dbReference type="InterPro" id="IPR020045">
    <property type="entry name" value="DNA_polI_H3TH"/>
</dbReference>
<dbReference type="CDD" id="cd09898">
    <property type="entry name" value="H3TH_53EXO"/>
    <property type="match status" value="1"/>
</dbReference>
<dbReference type="Gene3D" id="3.40.50.1010">
    <property type="entry name" value="5'-nuclease"/>
    <property type="match status" value="1"/>
</dbReference>
<dbReference type="GO" id="GO:0033567">
    <property type="term" value="P:DNA replication, Okazaki fragment processing"/>
    <property type="evidence" value="ECO:0007669"/>
    <property type="project" value="InterPro"/>
</dbReference>
<dbReference type="SMART" id="SM00279">
    <property type="entry name" value="HhH2"/>
    <property type="match status" value="1"/>
</dbReference>
<dbReference type="InterPro" id="IPR036279">
    <property type="entry name" value="5-3_exonuclease_C_sf"/>
</dbReference>
<dbReference type="PANTHER" id="PTHR42646">
    <property type="entry name" value="FLAP ENDONUCLEASE XNI"/>
    <property type="match status" value="1"/>
</dbReference>
<evidence type="ECO:0000313" key="9">
    <source>
        <dbReference type="Proteomes" id="UP000449710"/>
    </source>
</evidence>
<protein>
    <recommendedName>
        <fullName evidence="5">5'-3' exonuclease</fullName>
    </recommendedName>
</protein>
<evidence type="ECO:0000313" key="8">
    <source>
        <dbReference type="EMBL" id="NBG88588.1"/>
    </source>
</evidence>
<gene>
    <name evidence="8" type="ORF">ISALK_08740</name>
</gene>
<dbReference type="InterPro" id="IPR002421">
    <property type="entry name" value="5-3_exonuclease"/>
</dbReference>
<evidence type="ECO:0000259" key="7">
    <source>
        <dbReference type="SMART" id="SM00475"/>
    </source>
</evidence>
<dbReference type="RefSeq" id="WP_160721342.1">
    <property type="nucleotide sequence ID" value="NZ_SUMG01000009.1"/>
</dbReference>
<keyword evidence="2" id="KW-0378">Hydrolase</keyword>
<keyword evidence="3" id="KW-0238">DNA-binding</keyword>